<protein>
    <submittedName>
        <fullName evidence="1">Uncharacterized protein</fullName>
    </submittedName>
</protein>
<dbReference type="AlphaFoldDB" id="A0A077NHL3"/>
<organism evidence="1 2">
    <name type="scientific">Xenorhabdus bovienii str. puntauvense</name>
    <dbReference type="NCBI Taxonomy" id="1398201"/>
    <lineage>
        <taxon>Bacteria</taxon>
        <taxon>Pseudomonadati</taxon>
        <taxon>Pseudomonadota</taxon>
        <taxon>Gammaproteobacteria</taxon>
        <taxon>Enterobacterales</taxon>
        <taxon>Morganellaceae</taxon>
        <taxon>Xenorhabdus</taxon>
    </lineage>
</organism>
<dbReference type="NCBIfam" id="NF041262">
    <property type="entry name" value="colicin_Z_Cterm"/>
    <property type="match status" value="1"/>
</dbReference>
<sequence>MPSRQVYAPPGFFGPWIDLQGWGGGPHTIRYSFDTNSQAPSTFSVEINYIDEPTSKTIQTLGPGEYLVVSKGGAGIDRIRCRSHSAGQNVIVSW</sequence>
<evidence type="ECO:0000313" key="1">
    <source>
        <dbReference type="EMBL" id="CDG97893.1"/>
    </source>
</evidence>
<accession>A0A077NHL3</accession>
<name>A0A077NHL3_XENBV</name>
<dbReference type="EMBL" id="CBSW010000209">
    <property type="protein sequence ID" value="CDG97893.1"/>
    <property type="molecule type" value="Genomic_DNA"/>
</dbReference>
<gene>
    <name evidence="1" type="ORF">XBP1_2870003</name>
</gene>
<dbReference type="RefSeq" id="WP_038194496.1">
    <property type="nucleotide sequence ID" value="NZ_CAWLWN010000243.1"/>
</dbReference>
<dbReference type="HOGENOM" id="CLU_2398931_0_0_6"/>
<dbReference type="Proteomes" id="UP000028511">
    <property type="component" value="Unassembled WGS sequence"/>
</dbReference>
<evidence type="ECO:0000313" key="2">
    <source>
        <dbReference type="Proteomes" id="UP000028511"/>
    </source>
</evidence>
<proteinExistence type="predicted"/>
<reference evidence="1" key="1">
    <citation type="submission" date="2013-07" db="EMBL/GenBank/DDBJ databases">
        <title>Sub-species coevolution in mutualistic symbiosis.</title>
        <authorList>
            <person name="Murfin K."/>
            <person name="Klassen J."/>
            <person name="Lee M."/>
            <person name="Forst S."/>
            <person name="Stock P."/>
            <person name="Goodrich-Blair H."/>
        </authorList>
    </citation>
    <scope>NUCLEOTIDE SEQUENCE [LARGE SCALE GENOMIC DNA]</scope>
    <source>
        <strain evidence="1">Puntauvense</strain>
    </source>
</reference>
<comment type="caution">
    <text evidence="1">The sequence shown here is derived from an EMBL/GenBank/DDBJ whole genome shotgun (WGS) entry which is preliminary data.</text>
</comment>